<dbReference type="OrthoDB" id="6586924at2"/>
<accession>A0A4S3M7G8</accession>
<dbReference type="EMBL" id="SSMD01000012">
    <property type="protein sequence ID" value="THD71399.1"/>
    <property type="molecule type" value="Genomic_DNA"/>
</dbReference>
<dbReference type="Proteomes" id="UP000306113">
    <property type="component" value="Unassembled WGS sequence"/>
</dbReference>
<dbReference type="Pfam" id="PF22262">
    <property type="entry name" value="DUF6950"/>
    <property type="match status" value="1"/>
</dbReference>
<feature type="domain" description="DUF6950" evidence="1">
    <location>
        <begin position="2"/>
        <end position="134"/>
    </location>
</feature>
<organism evidence="2 3">
    <name type="scientific">Thalassobius vesicularis</name>
    <dbReference type="NCBI Taxonomy" id="1294297"/>
    <lineage>
        <taxon>Bacteria</taxon>
        <taxon>Pseudomonadati</taxon>
        <taxon>Pseudomonadota</taxon>
        <taxon>Alphaproteobacteria</taxon>
        <taxon>Rhodobacterales</taxon>
        <taxon>Roseobacteraceae</taxon>
        <taxon>Thalassovita</taxon>
    </lineage>
</organism>
<sequence>MTRLPDWTPRLVRWLALAAPRPFVPGTHDCALFLAGAVEAMTGVDYAASYRGRYTTLRGGLRILRRDGFADHIALAAHHLPEISPAEARPGDGVVVETPDGPALGLHQGEAVWVLSPGRLALVPAARVIRAFGV</sequence>
<evidence type="ECO:0000313" key="2">
    <source>
        <dbReference type="EMBL" id="THD71399.1"/>
    </source>
</evidence>
<evidence type="ECO:0000313" key="3">
    <source>
        <dbReference type="Proteomes" id="UP000306113"/>
    </source>
</evidence>
<reference evidence="2 3" key="1">
    <citation type="submission" date="2019-04" db="EMBL/GenBank/DDBJ databases">
        <title>Draft genome sequence of Youngimonas vesicularis.</title>
        <authorList>
            <person name="Hameed A."/>
        </authorList>
    </citation>
    <scope>NUCLEOTIDE SEQUENCE [LARGE SCALE GENOMIC DNA]</scope>
    <source>
        <strain evidence="2 3">CC-AMW-E</strain>
    </source>
</reference>
<evidence type="ECO:0000259" key="1">
    <source>
        <dbReference type="Pfam" id="PF22262"/>
    </source>
</evidence>
<proteinExistence type="predicted"/>
<name>A0A4S3M7G8_9RHOB</name>
<dbReference type="RefSeq" id="WP_136340648.1">
    <property type="nucleotide sequence ID" value="NZ_SSMD01000012.1"/>
</dbReference>
<keyword evidence="3" id="KW-1185">Reference proteome</keyword>
<dbReference type="AlphaFoldDB" id="A0A4S3M7G8"/>
<gene>
    <name evidence="2" type="ORF">E7681_18015</name>
</gene>
<dbReference type="InterPro" id="IPR053802">
    <property type="entry name" value="DUF6950"/>
</dbReference>
<protein>
    <recommendedName>
        <fullName evidence="1">DUF6950 domain-containing protein</fullName>
    </recommendedName>
</protein>
<comment type="caution">
    <text evidence="2">The sequence shown here is derived from an EMBL/GenBank/DDBJ whole genome shotgun (WGS) entry which is preliminary data.</text>
</comment>